<proteinExistence type="predicted"/>
<comment type="caution">
    <text evidence="2">The sequence shown here is derived from an EMBL/GenBank/DDBJ whole genome shotgun (WGS) entry which is preliminary data.</text>
</comment>
<reference evidence="2" key="1">
    <citation type="submission" date="2023-03" db="EMBL/GenBank/DDBJ databases">
        <title>Massive genome expansion in bonnet fungi (Mycena s.s.) driven by repeated elements and novel gene families across ecological guilds.</title>
        <authorList>
            <consortium name="Lawrence Berkeley National Laboratory"/>
            <person name="Harder C.B."/>
            <person name="Miyauchi S."/>
            <person name="Viragh M."/>
            <person name="Kuo A."/>
            <person name="Thoen E."/>
            <person name="Andreopoulos B."/>
            <person name="Lu D."/>
            <person name="Skrede I."/>
            <person name="Drula E."/>
            <person name="Henrissat B."/>
            <person name="Morin E."/>
            <person name="Kohler A."/>
            <person name="Barry K."/>
            <person name="LaButti K."/>
            <person name="Morin E."/>
            <person name="Salamov A."/>
            <person name="Lipzen A."/>
            <person name="Mereny Z."/>
            <person name="Hegedus B."/>
            <person name="Baldrian P."/>
            <person name="Stursova M."/>
            <person name="Weitz H."/>
            <person name="Taylor A."/>
            <person name="Grigoriev I.V."/>
            <person name="Nagy L.G."/>
            <person name="Martin F."/>
            <person name="Kauserud H."/>
        </authorList>
    </citation>
    <scope>NUCLEOTIDE SEQUENCE</scope>
    <source>
        <strain evidence="2">CBHHK182m</strain>
    </source>
</reference>
<dbReference type="Proteomes" id="UP001215598">
    <property type="component" value="Unassembled WGS sequence"/>
</dbReference>
<dbReference type="Pfam" id="PF12937">
    <property type="entry name" value="F-box-like"/>
    <property type="match status" value="1"/>
</dbReference>
<name>A0AAD7K157_9AGAR</name>
<keyword evidence="3" id="KW-1185">Reference proteome</keyword>
<dbReference type="InterPro" id="IPR001810">
    <property type="entry name" value="F-box_dom"/>
</dbReference>
<protein>
    <recommendedName>
        <fullName evidence="1">F-box domain-containing protein</fullName>
    </recommendedName>
</protein>
<dbReference type="EMBL" id="JARKIB010000009">
    <property type="protein sequence ID" value="KAJ7776139.1"/>
    <property type="molecule type" value="Genomic_DNA"/>
</dbReference>
<dbReference type="AlphaFoldDB" id="A0AAD7K157"/>
<feature type="domain" description="F-box" evidence="1">
    <location>
        <begin position="7"/>
        <end position="72"/>
    </location>
</feature>
<dbReference type="Gene3D" id="1.20.1280.50">
    <property type="match status" value="1"/>
</dbReference>
<organism evidence="2 3">
    <name type="scientific">Mycena metata</name>
    <dbReference type="NCBI Taxonomy" id="1033252"/>
    <lineage>
        <taxon>Eukaryota</taxon>
        <taxon>Fungi</taxon>
        <taxon>Dikarya</taxon>
        <taxon>Basidiomycota</taxon>
        <taxon>Agaricomycotina</taxon>
        <taxon>Agaricomycetes</taxon>
        <taxon>Agaricomycetidae</taxon>
        <taxon>Agaricales</taxon>
        <taxon>Marasmiineae</taxon>
        <taxon>Mycenaceae</taxon>
        <taxon>Mycena</taxon>
    </lineage>
</organism>
<evidence type="ECO:0000313" key="3">
    <source>
        <dbReference type="Proteomes" id="UP001215598"/>
    </source>
</evidence>
<accession>A0AAD7K157</accession>
<sequence>MRPPAVHSLPTETLTDIFRFTSTLPSFWQAAQAPVVQTELERIANAPLLVLSRVCSRWHHIAINNPTFWSNVEINGVLWRTPRTLEKTQNLLCARLQRSGDVPLSIALVCEDKPLPPRFFSLLAQHSHRWETVAVICSLEGTDTLVLEGKLPLLKKLLLNVVVPMTVDFVGTAPRLEGLSVTASLLKSESFSAIIRRKQLRSFGCVVGPFPCDFQKVVSLLPDLPVAIPVYLTISLPSRIYQPHWIIPLDLLQPTTAPISALSCTAVGEFYSHHVSSVLGQLITSLTLPELHRVMLGAVRYPRRMLEWPHTQFLGLCERSDLGRTLKTLCIAEVQITENDLLETLSVLNALEFLEVGDAPANVTERTDSESDLITDSFLCAMIRGPAQCLSPRRFGRIQIGTAI</sequence>
<gene>
    <name evidence="2" type="ORF">B0H16DRAFT_1879550</name>
</gene>
<evidence type="ECO:0000259" key="1">
    <source>
        <dbReference type="Pfam" id="PF12937"/>
    </source>
</evidence>
<evidence type="ECO:0000313" key="2">
    <source>
        <dbReference type="EMBL" id="KAJ7776139.1"/>
    </source>
</evidence>